<reference evidence="1" key="1">
    <citation type="submission" date="2023-03" db="EMBL/GenBank/DDBJ databases">
        <title>Chromosome-scale reference genome and RAD-based genetic map of yellow starthistle (Centaurea solstitialis) reveal putative structural variation and QTLs associated with invader traits.</title>
        <authorList>
            <person name="Reatini B."/>
            <person name="Cang F.A."/>
            <person name="Jiang Q."/>
            <person name="Mckibben M.T.W."/>
            <person name="Barker M.S."/>
            <person name="Rieseberg L.H."/>
            <person name="Dlugosch K.M."/>
        </authorList>
    </citation>
    <scope>NUCLEOTIDE SEQUENCE</scope>
    <source>
        <strain evidence="1">CAN-66</strain>
        <tissue evidence="1">Leaf</tissue>
    </source>
</reference>
<accession>A0AA38SY11</accession>
<name>A0AA38SY11_9ASTR</name>
<dbReference type="Proteomes" id="UP001172457">
    <property type="component" value="Chromosome 6"/>
</dbReference>
<gene>
    <name evidence="1" type="ORF">OSB04_024217</name>
</gene>
<comment type="caution">
    <text evidence="1">The sequence shown here is derived from an EMBL/GenBank/DDBJ whole genome shotgun (WGS) entry which is preliminary data.</text>
</comment>
<evidence type="ECO:0000313" key="1">
    <source>
        <dbReference type="EMBL" id="KAJ9544510.1"/>
    </source>
</evidence>
<evidence type="ECO:0000313" key="2">
    <source>
        <dbReference type="Proteomes" id="UP001172457"/>
    </source>
</evidence>
<dbReference type="AlphaFoldDB" id="A0AA38SY11"/>
<keyword evidence="2" id="KW-1185">Reference proteome</keyword>
<dbReference type="EMBL" id="JARYMX010000006">
    <property type="protein sequence ID" value="KAJ9544510.1"/>
    <property type="molecule type" value="Genomic_DNA"/>
</dbReference>
<protein>
    <submittedName>
        <fullName evidence="1">Uncharacterized protein</fullName>
    </submittedName>
</protein>
<organism evidence="1 2">
    <name type="scientific">Centaurea solstitialis</name>
    <name type="common">yellow star-thistle</name>
    <dbReference type="NCBI Taxonomy" id="347529"/>
    <lineage>
        <taxon>Eukaryota</taxon>
        <taxon>Viridiplantae</taxon>
        <taxon>Streptophyta</taxon>
        <taxon>Embryophyta</taxon>
        <taxon>Tracheophyta</taxon>
        <taxon>Spermatophyta</taxon>
        <taxon>Magnoliopsida</taxon>
        <taxon>eudicotyledons</taxon>
        <taxon>Gunneridae</taxon>
        <taxon>Pentapetalae</taxon>
        <taxon>asterids</taxon>
        <taxon>campanulids</taxon>
        <taxon>Asterales</taxon>
        <taxon>Asteraceae</taxon>
        <taxon>Carduoideae</taxon>
        <taxon>Cardueae</taxon>
        <taxon>Centaureinae</taxon>
        <taxon>Centaurea</taxon>
    </lineage>
</organism>
<sequence>MDSHPKCTSYNCNHLGACILGTKDNLVGYTTRYYRKERKVRRTGKGAKVKRAWMGVVPGWVTLLGSSHQVIRNKVMS</sequence>
<proteinExistence type="predicted"/>